<keyword evidence="5" id="KW-1015">Disulfide bond</keyword>
<feature type="compositionally biased region" description="Low complexity" evidence="6">
    <location>
        <begin position="411"/>
        <end position="426"/>
    </location>
</feature>
<sequence>MASAAPAPPRRRLALALCGLAARPASSGLVEVGTGYCRTGSGSGTSGDHPWDPKTECLELQPCKDLCEAKEGCAGIAWTAMSEEVTKCKTLQLPRCNLYLGDAPVEKTTSKYQEYTCYRSDSAPGTPLADQATATLTGASAAAPYNCTAGLSNAATGWSKLKKDWCCSHETLGCEAGATGGASAAAEALQVSAFVNASQVPSNASCDSVCTFGDSDGTCQARIQWSADNTFRDEQSPCSKAYAQVRQDCPVCAACSYVFSGCSTAPFPGTPDEGDDEDKQGEDAGEGNAEAATTTQESTATADKTVLPGTALGAKSSSTRSSNLTANEDETDPTDPCSSVCTYEGESHSCEERVQWLAGEGGAGCSGAFEQVQADCPVCEACTADGMKCEDDDDDAEGDDDAAGDSGAGANGSLSVAGGAGAGTTTTKDPVATAFEKLGINTAGHDLTELAKASGPSSAPSSNASSAASSSAGSTPSSAAAPAGGPCVVTESGDPCVFPFTYAGIIYMTCTDVENTQKWCAVAVDSRGELDSKDGSWGQCATSCDALEKAEPANASGPVPASQDNVTACVTVGSAGAGAGLPCVLPFSYEGQTFQACTYAGHAQKWCATQVDSAGKVVKDQWGDCSAACLAAEETLLRRAVFDPFGAQEKYAVGPVSGWWAAGRAATPAALAAALAAAALAASALRRRRAGTPDGPSGAAEGLGLLGHQSEGLCAAAAP</sequence>
<dbReference type="SMART" id="SM00059">
    <property type="entry name" value="FN2"/>
    <property type="match status" value="2"/>
</dbReference>
<organism evidence="9 10">
    <name type="scientific">Prorocentrum cordatum</name>
    <dbReference type="NCBI Taxonomy" id="2364126"/>
    <lineage>
        <taxon>Eukaryota</taxon>
        <taxon>Sar</taxon>
        <taxon>Alveolata</taxon>
        <taxon>Dinophyceae</taxon>
        <taxon>Prorocentrales</taxon>
        <taxon>Prorocentraceae</taxon>
        <taxon>Prorocentrum</taxon>
    </lineage>
</organism>
<dbReference type="InterPro" id="IPR013806">
    <property type="entry name" value="Kringle-like"/>
</dbReference>
<dbReference type="PROSITE" id="PS51092">
    <property type="entry name" value="FN2_2"/>
    <property type="match status" value="2"/>
</dbReference>
<gene>
    <name evidence="9" type="ORF">PCOR1329_LOCUS41108</name>
</gene>
<feature type="domain" description="Fibronectin type-II" evidence="8">
    <location>
        <begin position="578"/>
        <end position="627"/>
    </location>
</feature>
<proteinExistence type="inferred from homology"/>
<dbReference type="Proteomes" id="UP001189429">
    <property type="component" value="Unassembled WGS sequence"/>
</dbReference>
<comment type="similarity">
    <text evidence="2">Belongs to the seminal plasma protein family.</text>
</comment>
<feature type="compositionally biased region" description="Low complexity" evidence="6">
    <location>
        <begin position="453"/>
        <end position="484"/>
    </location>
</feature>
<dbReference type="Pfam" id="PF00040">
    <property type="entry name" value="fn2"/>
    <property type="match status" value="2"/>
</dbReference>
<reference evidence="9" key="1">
    <citation type="submission" date="2023-10" db="EMBL/GenBank/DDBJ databases">
        <authorList>
            <person name="Chen Y."/>
            <person name="Shah S."/>
            <person name="Dougan E. K."/>
            <person name="Thang M."/>
            <person name="Chan C."/>
        </authorList>
    </citation>
    <scope>NUCLEOTIDE SEQUENCE [LARGE SCALE GENOMIC DNA]</scope>
</reference>
<evidence type="ECO:0000256" key="2">
    <source>
        <dbReference type="ARBA" id="ARBA00010011"/>
    </source>
</evidence>
<evidence type="ECO:0000259" key="8">
    <source>
        <dbReference type="PROSITE" id="PS51092"/>
    </source>
</evidence>
<feature type="compositionally biased region" description="Low complexity" evidence="6">
    <location>
        <begin position="286"/>
        <end position="302"/>
    </location>
</feature>
<keyword evidence="4" id="KW-0677">Repeat</keyword>
<keyword evidence="3" id="KW-0964">Secreted</keyword>
<keyword evidence="10" id="KW-1185">Reference proteome</keyword>
<dbReference type="SUPFAM" id="SSF57440">
    <property type="entry name" value="Kringle-like"/>
    <property type="match status" value="2"/>
</dbReference>
<feature type="domain" description="Fibronectin type-II" evidence="8">
    <location>
        <begin position="491"/>
        <end position="542"/>
    </location>
</feature>
<feature type="compositionally biased region" description="Polar residues" evidence="6">
    <location>
        <begin position="315"/>
        <end position="326"/>
    </location>
</feature>
<feature type="signal peptide" evidence="7">
    <location>
        <begin position="1"/>
        <end position="27"/>
    </location>
</feature>
<dbReference type="Gene3D" id="2.10.10.10">
    <property type="entry name" value="Fibronectin, type II, collagen-binding"/>
    <property type="match status" value="2"/>
</dbReference>
<name>A0ABN9TR08_9DINO</name>
<evidence type="ECO:0000256" key="1">
    <source>
        <dbReference type="ARBA" id="ARBA00004613"/>
    </source>
</evidence>
<dbReference type="EMBL" id="CAUYUJ010014949">
    <property type="protein sequence ID" value="CAK0848067.1"/>
    <property type="molecule type" value="Genomic_DNA"/>
</dbReference>
<comment type="caution">
    <text evidence="9">The sequence shown here is derived from an EMBL/GenBank/DDBJ whole genome shotgun (WGS) entry which is preliminary data.</text>
</comment>
<feature type="compositionally biased region" description="Acidic residues" evidence="6">
    <location>
        <begin position="391"/>
        <end position="403"/>
    </location>
</feature>
<feature type="region of interest" description="Disordered" evidence="6">
    <location>
        <begin position="268"/>
        <end position="338"/>
    </location>
</feature>
<comment type="subcellular location">
    <subcellularLocation>
        <location evidence="1">Secreted</location>
    </subcellularLocation>
</comment>
<dbReference type="InterPro" id="IPR036943">
    <property type="entry name" value="FN_type2_sf"/>
</dbReference>
<feature type="region of interest" description="Disordered" evidence="6">
    <location>
        <begin position="451"/>
        <end position="484"/>
    </location>
</feature>
<dbReference type="InterPro" id="IPR051666">
    <property type="entry name" value="SP_Capacitation_Regulator"/>
</dbReference>
<evidence type="ECO:0000256" key="6">
    <source>
        <dbReference type="SAM" id="MobiDB-lite"/>
    </source>
</evidence>
<evidence type="ECO:0000313" key="10">
    <source>
        <dbReference type="Proteomes" id="UP001189429"/>
    </source>
</evidence>
<dbReference type="PANTHER" id="PTHR22918">
    <property type="entry name" value="SEMINAL PLASMA PROTEIN"/>
    <property type="match status" value="1"/>
</dbReference>
<evidence type="ECO:0000256" key="7">
    <source>
        <dbReference type="SAM" id="SignalP"/>
    </source>
</evidence>
<evidence type="ECO:0000313" key="9">
    <source>
        <dbReference type="EMBL" id="CAK0848067.1"/>
    </source>
</evidence>
<dbReference type="InterPro" id="IPR000562">
    <property type="entry name" value="FN_type2_dom"/>
</dbReference>
<feature type="compositionally biased region" description="Acidic residues" evidence="6">
    <location>
        <begin position="272"/>
        <end position="285"/>
    </location>
</feature>
<dbReference type="PANTHER" id="PTHR22918:SF1">
    <property type="entry name" value="FIBRONECTIN TYPE-II DOMAIN-CONTAINING PROTEIN"/>
    <property type="match status" value="1"/>
</dbReference>
<protein>
    <recommendedName>
        <fullName evidence="8">Fibronectin type-II domain-containing protein</fullName>
    </recommendedName>
</protein>
<feature type="chain" id="PRO_5047356478" description="Fibronectin type-II domain-containing protein" evidence="7">
    <location>
        <begin position="28"/>
        <end position="719"/>
    </location>
</feature>
<evidence type="ECO:0000256" key="3">
    <source>
        <dbReference type="ARBA" id="ARBA00022525"/>
    </source>
</evidence>
<accession>A0ABN9TR08</accession>
<keyword evidence="7" id="KW-0732">Signal</keyword>
<feature type="region of interest" description="Disordered" evidence="6">
    <location>
        <begin position="391"/>
        <end position="426"/>
    </location>
</feature>
<evidence type="ECO:0000256" key="5">
    <source>
        <dbReference type="ARBA" id="ARBA00023157"/>
    </source>
</evidence>
<evidence type="ECO:0000256" key="4">
    <source>
        <dbReference type="ARBA" id="ARBA00022737"/>
    </source>
</evidence>